<accession>A0A9W5B7S0</accession>
<evidence type="ECO:0000313" key="2">
    <source>
        <dbReference type="EMBL" id="CUX03493.1"/>
    </source>
</evidence>
<evidence type="ECO:0000313" key="3">
    <source>
        <dbReference type="Proteomes" id="UP000191933"/>
    </source>
</evidence>
<feature type="region of interest" description="Disordered" evidence="1">
    <location>
        <begin position="1"/>
        <end position="30"/>
    </location>
</feature>
<dbReference type="EMBL" id="FBVY01000047">
    <property type="protein sequence ID" value="CUX03493.1"/>
    <property type="molecule type" value="Genomic_DNA"/>
</dbReference>
<comment type="caution">
    <text evidence="2">The sequence shown here is derived from an EMBL/GenBank/DDBJ whole genome shotgun (WGS) entry which is preliminary data.</text>
</comment>
<sequence length="30" mass="3391">MEQSKHKSLQQASSYDNNASRRSGRAARIL</sequence>
<dbReference type="AlphaFoldDB" id="A0A9W5B7S0"/>
<keyword evidence="3" id="KW-1185">Reference proteome</keyword>
<organism evidence="2 3">
    <name type="scientific">Agrobacterium genomosp. 2 str. CFBP 5494</name>
    <dbReference type="NCBI Taxonomy" id="1183436"/>
    <lineage>
        <taxon>Bacteria</taxon>
        <taxon>Pseudomonadati</taxon>
        <taxon>Pseudomonadota</taxon>
        <taxon>Alphaproteobacteria</taxon>
        <taxon>Hyphomicrobiales</taxon>
        <taxon>Rhizobiaceae</taxon>
        <taxon>Rhizobium/Agrobacterium group</taxon>
        <taxon>Agrobacterium</taxon>
        <taxon>Agrobacterium tumefaciens complex</taxon>
    </lineage>
</organism>
<dbReference type="Proteomes" id="UP000191933">
    <property type="component" value="Unassembled WGS sequence"/>
</dbReference>
<name>A0A9W5B7S0_9HYPH</name>
<reference evidence="2 3" key="1">
    <citation type="submission" date="2016-01" db="EMBL/GenBank/DDBJ databases">
        <authorList>
            <person name="Regsiter A."/>
            <person name="william w."/>
        </authorList>
    </citation>
    <scope>NUCLEOTIDE SEQUENCE [LARGE SCALE GENOMIC DNA]</scope>
    <source>
        <strain evidence="2 3">CFBP 5494</strain>
    </source>
</reference>
<proteinExistence type="predicted"/>
<gene>
    <name evidence="2" type="ORF">AGR2A_pb10186</name>
</gene>
<evidence type="ECO:0000256" key="1">
    <source>
        <dbReference type="SAM" id="MobiDB-lite"/>
    </source>
</evidence>
<protein>
    <submittedName>
        <fullName evidence="2">Uncharacterized protein</fullName>
    </submittedName>
</protein>
<feature type="compositionally biased region" description="Polar residues" evidence="1">
    <location>
        <begin position="1"/>
        <end position="18"/>
    </location>
</feature>